<dbReference type="InterPro" id="IPR041374">
    <property type="entry name" value="BaeRF_family12"/>
</dbReference>
<reference evidence="1 2" key="1">
    <citation type="submission" date="2019-06" db="EMBL/GenBank/DDBJ databases">
        <title>Whole genome shotgun sequence of Acetobacter peroxydans NBRC 13755.</title>
        <authorList>
            <person name="Hosoyama A."/>
            <person name="Uohara A."/>
            <person name="Ohji S."/>
            <person name="Ichikawa N."/>
        </authorList>
    </citation>
    <scope>NUCLEOTIDE SEQUENCE [LARGE SCALE GENOMIC DNA]</scope>
    <source>
        <strain evidence="1 2">NBRC 13755</strain>
    </source>
</reference>
<dbReference type="AlphaFoldDB" id="A0A4Y3TU93"/>
<dbReference type="Proteomes" id="UP000317730">
    <property type="component" value="Unassembled WGS sequence"/>
</dbReference>
<keyword evidence="2" id="KW-1185">Reference proteome</keyword>
<gene>
    <name evidence="1" type="ORF">APE01nite_17830</name>
</gene>
<sequence>MVVVVADGSHMPLPKNHGDQARPDLRVIGHRQMENTPNCELLWGAPGLGFASGYPGRNTFSKSDPHQGNGARLLAGAAEALPNVADAANGLIVVAPPDALGELRGRYDSGTRKTLVAKVHRDFVKHPLRRLRACLALTR</sequence>
<dbReference type="Pfam" id="PF18856">
    <property type="entry name" value="baeRF_family12"/>
    <property type="match status" value="1"/>
</dbReference>
<name>A0A4Y3TU93_9PROT</name>
<evidence type="ECO:0000313" key="2">
    <source>
        <dbReference type="Proteomes" id="UP000317730"/>
    </source>
</evidence>
<protein>
    <submittedName>
        <fullName evidence="1">Uncharacterized protein</fullName>
    </submittedName>
</protein>
<evidence type="ECO:0000313" key="1">
    <source>
        <dbReference type="EMBL" id="GEB85986.1"/>
    </source>
</evidence>
<proteinExistence type="predicted"/>
<accession>A0A4Y3TU93</accession>
<dbReference type="EMBL" id="BJMV01000009">
    <property type="protein sequence ID" value="GEB85986.1"/>
    <property type="molecule type" value="Genomic_DNA"/>
</dbReference>
<organism evidence="1 2">
    <name type="scientific">Acetobacter peroxydans</name>
    <dbReference type="NCBI Taxonomy" id="104098"/>
    <lineage>
        <taxon>Bacteria</taxon>
        <taxon>Pseudomonadati</taxon>
        <taxon>Pseudomonadota</taxon>
        <taxon>Alphaproteobacteria</taxon>
        <taxon>Acetobacterales</taxon>
        <taxon>Acetobacteraceae</taxon>
        <taxon>Acetobacter</taxon>
    </lineage>
</organism>
<comment type="caution">
    <text evidence="1">The sequence shown here is derived from an EMBL/GenBank/DDBJ whole genome shotgun (WGS) entry which is preliminary data.</text>
</comment>